<dbReference type="Gene3D" id="3.30.40.10">
    <property type="entry name" value="Zinc/RING finger domain, C3HC4 (zinc finger)"/>
    <property type="match status" value="1"/>
</dbReference>
<evidence type="ECO:0000256" key="1">
    <source>
        <dbReference type="ARBA" id="ARBA00000900"/>
    </source>
</evidence>
<feature type="domain" description="Hakai C2H2 zinc finger" evidence="15">
    <location>
        <begin position="160"/>
        <end position="197"/>
    </location>
</feature>
<dbReference type="GO" id="GO:0061630">
    <property type="term" value="F:ubiquitin protein ligase activity"/>
    <property type="evidence" value="ECO:0007669"/>
    <property type="project" value="UniProtKB-EC"/>
</dbReference>
<feature type="non-terminal residue" evidence="16">
    <location>
        <position position="1"/>
    </location>
</feature>
<dbReference type="InterPro" id="IPR040383">
    <property type="entry name" value="HAKAI/CBLL2"/>
</dbReference>
<evidence type="ECO:0000256" key="8">
    <source>
        <dbReference type="ARBA" id="ARBA00022771"/>
    </source>
</evidence>
<keyword evidence="9" id="KW-0833">Ubl conjugation pathway</keyword>
<dbReference type="OrthoDB" id="547746at2759"/>
<evidence type="ECO:0000256" key="14">
    <source>
        <dbReference type="SAM" id="MobiDB-lite"/>
    </source>
</evidence>
<dbReference type="InterPro" id="IPR040380">
    <property type="entry name" value="HAKAI-like_RING-HC"/>
</dbReference>
<protein>
    <recommendedName>
        <fullName evidence="13">E3 ubiquitin-protein ligase Hakai</fullName>
        <ecNumber evidence="4">2.3.2.27</ecNumber>
    </recommendedName>
</protein>
<accession>T2MAY6</accession>
<evidence type="ECO:0000259" key="15">
    <source>
        <dbReference type="Pfam" id="PF18408"/>
    </source>
</evidence>
<sequence length="369" mass="41499">LEMDHNMTDLELEDNPLSSAPHNVRKSINLNLTKKTKSKTKSSVKSNKSRSKRERDDGRSEESFDGKNLSRRNKSERKRENSEDERENEELDWSHKIMFVGEKIQNPVIHVCESCTLPILIYGRLSPCKHVFCLSCAENSNGECVRCEERIDRIEPATIGQIFVCSFGGNRNITSGCRRSYLSQRDLIAHIRHRHEKEGSTILENELLRQQGMPIFSIPPNLIAPPGMNLRASNAVVIAGLAPNRQQQAIFVDANRMPILSSSQTQFNSLQPGVQLGQQFPAAYQYLPAQMSTSTTAIQNTQQQLTPSLQTVQQTNTRQDLHSSRVSTPQQSLAMRSHGDWGGSSPMTSAGQEWTNQGRSGGYQPQFYK</sequence>
<dbReference type="EC" id="2.3.2.27" evidence="4"/>
<keyword evidence="11" id="KW-0539">Nucleus</keyword>
<dbReference type="GO" id="GO:0008270">
    <property type="term" value="F:zinc ion binding"/>
    <property type="evidence" value="ECO:0007669"/>
    <property type="project" value="UniProtKB-KW"/>
</dbReference>
<proteinExistence type="evidence at transcript level"/>
<feature type="compositionally biased region" description="Polar residues" evidence="14">
    <location>
        <begin position="313"/>
        <end position="334"/>
    </location>
</feature>
<dbReference type="CDD" id="cd16508">
    <property type="entry name" value="RING-HC_HAKAI-like"/>
    <property type="match status" value="1"/>
</dbReference>
<reference evidence="16" key="1">
    <citation type="journal article" date="2013" name="Genome Biol. Evol.">
        <title>Punctuated emergences of genetic and phenotypic innovations in eumetazoan, bilaterian, euteleostome, and hominidae ancestors.</title>
        <authorList>
            <person name="Wenger Y."/>
            <person name="Galliot B."/>
        </authorList>
    </citation>
    <scope>NUCLEOTIDE SEQUENCE</scope>
    <source>
        <tissue evidence="16">Whole animals</tissue>
    </source>
</reference>
<dbReference type="PROSITE" id="PS00518">
    <property type="entry name" value="ZF_RING_1"/>
    <property type="match status" value="1"/>
</dbReference>
<keyword evidence="6" id="KW-0808">Transferase</keyword>
<dbReference type="InterPro" id="IPR013083">
    <property type="entry name" value="Znf_RING/FYVE/PHD"/>
</dbReference>
<evidence type="ECO:0000256" key="12">
    <source>
        <dbReference type="ARBA" id="ARBA00038499"/>
    </source>
</evidence>
<keyword evidence="7" id="KW-0479">Metal-binding</keyword>
<comment type="similarity">
    <text evidence="12">Belongs to the Hakai family.</text>
</comment>
<keyword evidence="5" id="KW-0217">Developmental protein</keyword>
<dbReference type="InterPro" id="IPR041042">
    <property type="entry name" value="Znf_Hakai"/>
</dbReference>
<feature type="region of interest" description="Disordered" evidence="14">
    <location>
        <begin position="313"/>
        <end position="369"/>
    </location>
</feature>
<evidence type="ECO:0000256" key="10">
    <source>
        <dbReference type="ARBA" id="ARBA00022833"/>
    </source>
</evidence>
<feature type="compositionally biased region" description="Basic and acidic residues" evidence="14">
    <location>
        <begin position="53"/>
        <end position="65"/>
    </location>
</feature>
<feature type="region of interest" description="Disordered" evidence="14">
    <location>
        <begin position="1"/>
        <end position="88"/>
    </location>
</feature>
<dbReference type="UniPathway" id="UPA00143"/>
<comment type="pathway">
    <text evidence="3">Protein modification; protein ubiquitination.</text>
</comment>
<evidence type="ECO:0000256" key="6">
    <source>
        <dbReference type="ARBA" id="ARBA00022679"/>
    </source>
</evidence>
<evidence type="ECO:0000256" key="4">
    <source>
        <dbReference type="ARBA" id="ARBA00012483"/>
    </source>
</evidence>
<evidence type="ECO:0000256" key="13">
    <source>
        <dbReference type="ARBA" id="ARBA00041081"/>
    </source>
</evidence>
<feature type="compositionally biased region" description="Polar residues" evidence="14">
    <location>
        <begin position="345"/>
        <end position="358"/>
    </location>
</feature>
<evidence type="ECO:0000256" key="2">
    <source>
        <dbReference type="ARBA" id="ARBA00004123"/>
    </source>
</evidence>
<gene>
    <name evidence="16" type="primary">CBLL1</name>
</gene>
<feature type="compositionally biased region" description="Polar residues" evidence="14">
    <location>
        <begin position="16"/>
        <end position="32"/>
    </location>
</feature>
<dbReference type="EMBL" id="HAAD01002999">
    <property type="protein sequence ID" value="CDG69231.1"/>
    <property type="molecule type" value="mRNA"/>
</dbReference>
<evidence type="ECO:0000256" key="9">
    <source>
        <dbReference type="ARBA" id="ARBA00022786"/>
    </source>
</evidence>
<dbReference type="GO" id="GO:0005634">
    <property type="term" value="C:nucleus"/>
    <property type="evidence" value="ECO:0007669"/>
    <property type="project" value="UniProtKB-SubCell"/>
</dbReference>
<evidence type="ECO:0000256" key="3">
    <source>
        <dbReference type="ARBA" id="ARBA00004906"/>
    </source>
</evidence>
<feature type="compositionally biased region" description="Basic residues" evidence="14">
    <location>
        <begin position="34"/>
        <end position="52"/>
    </location>
</feature>
<dbReference type="GO" id="GO:0030155">
    <property type="term" value="P:regulation of cell adhesion"/>
    <property type="evidence" value="ECO:0007669"/>
    <property type="project" value="TreeGrafter"/>
</dbReference>
<comment type="catalytic activity">
    <reaction evidence="1">
        <text>S-ubiquitinyl-[E2 ubiquitin-conjugating enzyme]-L-cysteine + [acceptor protein]-L-lysine = [E2 ubiquitin-conjugating enzyme]-L-cysteine + N(6)-ubiquitinyl-[acceptor protein]-L-lysine.</text>
        <dbReference type="EC" id="2.3.2.27"/>
    </reaction>
</comment>
<dbReference type="PANTHER" id="PTHR13480">
    <property type="entry name" value="E3 UBIQUITIN-PROTEIN LIGASE HAKAI-RELATED"/>
    <property type="match status" value="1"/>
</dbReference>
<organism evidence="16">
    <name type="scientific">Hydra vulgaris</name>
    <name type="common">Hydra</name>
    <name type="synonym">Hydra attenuata</name>
    <dbReference type="NCBI Taxonomy" id="6087"/>
    <lineage>
        <taxon>Eukaryota</taxon>
        <taxon>Metazoa</taxon>
        <taxon>Cnidaria</taxon>
        <taxon>Hydrozoa</taxon>
        <taxon>Hydroidolina</taxon>
        <taxon>Anthoathecata</taxon>
        <taxon>Aplanulata</taxon>
        <taxon>Hydridae</taxon>
        <taxon>Hydra</taxon>
    </lineage>
</organism>
<keyword evidence="10" id="KW-0862">Zinc</keyword>
<dbReference type="AlphaFoldDB" id="T2MAY6"/>
<dbReference type="Pfam" id="PF18408">
    <property type="entry name" value="zf_Hakai"/>
    <property type="match status" value="1"/>
</dbReference>
<evidence type="ECO:0000313" key="16">
    <source>
        <dbReference type="EMBL" id="CDG69231.1"/>
    </source>
</evidence>
<comment type="subcellular location">
    <subcellularLocation>
        <location evidence="2">Nucleus</location>
    </subcellularLocation>
</comment>
<evidence type="ECO:0000256" key="7">
    <source>
        <dbReference type="ARBA" id="ARBA00022723"/>
    </source>
</evidence>
<dbReference type="Gene3D" id="6.10.140.2210">
    <property type="match status" value="1"/>
</dbReference>
<evidence type="ECO:0000256" key="5">
    <source>
        <dbReference type="ARBA" id="ARBA00022473"/>
    </source>
</evidence>
<evidence type="ECO:0000256" key="11">
    <source>
        <dbReference type="ARBA" id="ARBA00023242"/>
    </source>
</evidence>
<dbReference type="PANTHER" id="PTHR13480:SF0">
    <property type="entry name" value="E3 UBIQUITIN-PROTEIN LIGASE HAKAI"/>
    <property type="match status" value="1"/>
</dbReference>
<keyword evidence="8" id="KW-0863">Zinc-finger</keyword>
<dbReference type="InterPro" id="IPR017907">
    <property type="entry name" value="Znf_RING_CS"/>
</dbReference>
<dbReference type="GO" id="GO:0016567">
    <property type="term" value="P:protein ubiquitination"/>
    <property type="evidence" value="ECO:0007669"/>
    <property type="project" value="UniProtKB-UniPathway"/>
</dbReference>
<name>T2MAY6_HYDVU</name>